<evidence type="ECO:0000256" key="3">
    <source>
        <dbReference type="RuleBase" id="RU363013"/>
    </source>
</evidence>
<keyword evidence="3" id="KW-0963">Cytoplasm</keyword>
<dbReference type="GO" id="GO:0046166">
    <property type="term" value="P:glyceraldehyde-3-phosphate biosynthetic process"/>
    <property type="evidence" value="ECO:0007669"/>
    <property type="project" value="TreeGrafter"/>
</dbReference>
<dbReference type="Gene3D" id="3.20.20.70">
    <property type="entry name" value="Aldolase class I"/>
    <property type="match status" value="1"/>
</dbReference>
<dbReference type="EC" id="5.3.1.1" evidence="3"/>
<keyword evidence="2 3" id="KW-0413">Isomerase</keyword>
<comment type="caution">
    <text evidence="4">The sequence shown here is derived from an EMBL/GenBank/DDBJ whole genome shotgun (WGS) entry which is preliminary data.</text>
</comment>
<dbReference type="GO" id="GO:0006096">
    <property type="term" value="P:glycolytic process"/>
    <property type="evidence" value="ECO:0007669"/>
    <property type="project" value="UniProtKB-UniRule"/>
</dbReference>
<comment type="similarity">
    <text evidence="1 3">Belongs to the triosephosphate isomerase family.</text>
</comment>
<accession>A0A1G2KWV8</accession>
<dbReference type="STRING" id="1802274.A3J58_01950"/>
<dbReference type="GO" id="GO:0019563">
    <property type="term" value="P:glycerol catabolic process"/>
    <property type="evidence" value="ECO:0007669"/>
    <property type="project" value="TreeGrafter"/>
</dbReference>
<dbReference type="UniPathway" id="UPA00138"/>
<comment type="pathway">
    <text evidence="3">Carbohydrate biosynthesis; gluconeogenesis.</text>
</comment>
<dbReference type="UniPathway" id="UPA00109">
    <property type="reaction ID" value="UER00189"/>
</dbReference>
<keyword evidence="3" id="KW-0312">Gluconeogenesis</keyword>
<dbReference type="CDD" id="cd00311">
    <property type="entry name" value="TIM"/>
    <property type="match status" value="1"/>
</dbReference>
<reference evidence="4 5" key="1">
    <citation type="journal article" date="2016" name="Nat. Commun.">
        <title>Thousands of microbial genomes shed light on interconnected biogeochemical processes in an aquifer system.</title>
        <authorList>
            <person name="Anantharaman K."/>
            <person name="Brown C.T."/>
            <person name="Hug L.A."/>
            <person name="Sharon I."/>
            <person name="Castelle C.J."/>
            <person name="Probst A.J."/>
            <person name="Thomas B.C."/>
            <person name="Singh A."/>
            <person name="Wilkins M.J."/>
            <person name="Karaoz U."/>
            <person name="Brodie E.L."/>
            <person name="Williams K.H."/>
            <person name="Hubbard S.S."/>
            <person name="Banfield J.F."/>
        </authorList>
    </citation>
    <scope>NUCLEOTIDE SEQUENCE [LARGE SCALE GENOMIC DNA]</scope>
</reference>
<dbReference type="Pfam" id="PF00121">
    <property type="entry name" value="TIM"/>
    <property type="match status" value="1"/>
</dbReference>
<dbReference type="PANTHER" id="PTHR21139">
    <property type="entry name" value="TRIOSEPHOSPHATE ISOMERASE"/>
    <property type="match status" value="1"/>
</dbReference>
<dbReference type="Proteomes" id="UP000178510">
    <property type="component" value="Unassembled WGS sequence"/>
</dbReference>
<comment type="subunit">
    <text evidence="3">Homodimer.</text>
</comment>
<dbReference type="InterPro" id="IPR035990">
    <property type="entry name" value="TIM_sf"/>
</dbReference>
<evidence type="ECO:0000256" key="2">
    <source>
        <dbReference type="ARBA" id="ARBA00023235"/>
    </source>
</evidence>
<dbReference type="PANTHER" id="PTHR21139:SF42">
    <property type="entry name" value="TRIOSEPHOSPHATE ISOMERASE"/>
    <property type="match status" value="1"/>
</dbReference>
<dbReference type="PROSITE" id="PS51440">
    <property type="entry name" value="TIM_2"/>
    <property type="match status" value="1"/>
</dbReference>
<dbReference type="GO" id="GO:0005829">
    <property type="term" value="C:cytosol"/>
    <property type="evidence" value="ECO:0007669"/>
    <property type="project" value="TreeGrafter"/>
</dbReference>
<evidence type="ECO:0000313" key="5">
    <source>
        <dbReference type="Proteomes" id="UP000178510"/>
    </source>
</evidence>
<dbReference type="InterPro" id="IPR013785">
    <property type="entry name" value="Aldolase_TIM"/>
</dbReference>
<proteinExistence type="inferred from homology"/>
<comment type="subcellular location">
    <subcellularLocation>
        <location evidence="3">Cytoplasm</location>
    </subcellularLocation>
</comment>
<name>A0A1G2KWV8_9BACT</name>
<comment type="catalytic activity">
    <reaction evidence="3">
        <text>D-glyceraldehyde 3-phosphate = dihydroxyacetone phosphate</text>
        <dbReference type="Rhea" id="RHEA:18585"/>
        <dbReference type="ChEBI" id="CHEBI:57642"/>
        <dbReference type="ChEBI" id="CHEBI:59776"/>
        <dbReference type="EC" id="5.3.1.1"/>
    </reaction>
</comment>
<evidence type="ECO:0000256" key="1">
    <source>
        <dbReference type="ARBA" id="ARBA00007422"/>
    </source>
</evidence>
<comment type="pathway">
    <text evidence="3">Carbohydrate degradation; glycolysis; D-glyceraldehyde 3-phosphate from glycerone phosphate: step 1/1.</text>
</comment>
<protein>
    <recommendedName>
        <fullName evidence="3">Triosephosphate isomerase</fullName>
        <ecNumber evidence="3">5.3.1.1</ecNumber>
    </recommendedName>
</protein>
<evidence type="ECO:0000313" key="4">
    <source>
        <dbReference type="EMBL" id="OHA02961.1"/>
    </source>
</evidence>
<dbReference type="EMBL" id="MHQM01000034">
    <property type="protein sequence ID" value="OHA02961.1"/>
    <property type="molecule type" value="Genomic_DNA"/>
</dbReference>
<dbReference type="AlphaFoldDB" id="A0A1G2KWV8"/>
<sequence length="253" mass="27006">MKKIIIANWKMNPDTSARAVALARECEQEIASAKGLDVVLAPPYPFLREVASVLTVSSLGAQDVFWEESGAYTGEVSVRQLKDAGVEYVIIGHSERRIVSGETDDMVRKKIQAVLEGSMTAILCVGERERSGGEIPAFVGAQVRSALGGIKKTLLKNLIIAYEPVWAISTTSGANGSCTPDMMFRARLAIEKVVADIYDQQIAKTVRIIYGGSVSPENIATIFSAGHMDGALVGSAGLNAEKFGMIVRNASGV</sequence>
<dbReference type="GO" id="GO:0004807">
    <property type="term" value="F:triose-phosphate isomerase activity"/>
    <property type="evidence" value="ECO:0007669"/>
    <property type="project" value="UniProtKB-UniRule"/>
</dbReference>
<gene>
    <name evidence="4" type="ORF">A3J58_01950</name>
</gene>
<dbReference type="NCBIfam" id="TIGR00419">
    <property type="entry name" value="tim"/>
    <property type="match status" value="1"/>
</dbReference>
<dbReference type="InterPro" id="IPR000652">
    <property type="entry name" value="Triosephosphate_isomerase"/>
</dbReference>
<dbReference type="SUPFAM" id="SSF51351">
    <property type="entry name" value="Triosephosphate isomerase (TIM)"/>
    <property type="match status" value="1"/>
</dbReference>
<dbReference type="GO" id="GO:0006094">
    <property type="term" value="P:gluconeogenesis"/>
    <property type="evidence" value="ECO:0007669"/>
    <property type="project" value="UniProtKB-UniPathway"/>
</dbReference>
<keyword evidence="3" id="KW-0324">Glycolysis</keyword>
<organism evidence="4 5">
    <name type="scientific">Candidatus Sungbacteria bacterium RIFCSPHIGHO2_02_FULL_52_23</name>
    <dbReference type="NCBI Taxonomy" id="1802274"/>
    <lineage>
        <taxon>Bacteria</taxon>
        <taxon>Candidatus Sungiibacteriota</taxon>
    </lineage>
</organism>